<name>A0ABT4H650_PAEAL</name>
<keyword evidence="2" id="KW-1185">Reference proteome</keyword>
<organism evidence="1 2">
    <name type="scientific">Paenibacillus alvei</name>
    <name type="common">Bacillus alvei</name>
    <dbReference type="NCBI Taxonomy" id="44250"/>
    <lineage>
        <taxon>Bacteria</taxon>
        <taxon>Bacillati</taxon>
        <taxon>Bacillota</taxon>
        <taxon>Bacilli</taxon>
        <taxon>Bacillales</taxon>
        <taxon>Paenibacillaceae</taxon>
        <taxon>Paenibacillus</taxon>
    </lineage>
</organism>
<dbReference type="GeneID" id="94492034"/>
<proteinExistence type="predicted"/>
<dbReference type="RefSeq" id="WP_005551780.1">
    <property type="nucleotide sequence ID" value="NZ_JAMDNA010000131.1"/>
</dbReference>
<protein>
    <submittedName>
        <fullName evidence="1">Uncharacterized protein</fullName>
    </submittedName>
</protein>
<sequence length="63" mass="6793">MEEIRKALDKLEKLQDETTGVSTPAALADIAVFLRHDLPDIIALLQQIESEMAAVGAATNSTQ</sequence>
<evidence type="ECO:0000313" key="1">
    <source>
        <dbReference type="EMBL" id="MCY9764233.1"/>
    </source>
</evidence>
<comment type="caution">
    <text evidence="1">The sequence shown here is derived from an EMBL/GenBank/DDBJ whole genome shotgun (WGS) entry which is preliminary data.</text>
</comment>
<evidence type="ECO:0000313" key="2">
    <source>
        <dbReference type="Proteomes" id="UP001527181"/>
    </source>
</evidence>
<dbReference type="Proteomes" id="UP001527181">
    <property type="component" value="Unassembled WGS sequence"/>
</dbReference>
<accession>A0ABT4H650</accession>
<gene>
    <name evidence="1" type="ORF">M5X12_27375</name>
</gene>
<dbReference type="EMBL" id="JAMDNP010000081">
    <property type="protein sequence ID" value="MCY9764233.1"/>
    <property type="molecule type" value="Genomic_DNA"/>
</dbReference>
<reference evidence="1 2" key="1">
    <citation type="submission" date="2022-05" db="EMBL/GenBank/DDBJ databases">
        <title>Genome Sequencing of Bee-Associated Microbes.</title>
        <authorList>
            <person name="Dunlap C."/>
        </authorList>
    </citation>
    <scope>NUCLEOTIDE SEQUENCE [LARGE SCALE GENOMIC DNA]</scope>
    <source>
        <strain evidence="1 2">NRRL B-04010</strain>
    </source>
</reference>